<feature type="region of interest" description="Disordered" evidence="9">
    <location>
        <begin position="157"/>
        <end position="193"/>
    </location>
</feature>
<evidence type="ECO:0000313" key="12">
    <source>
        <dbReference type="Proteomes" id="UP000631114"/>
    </source>
</evidence>
<dbReference type="PANTHER" id="PTHR45801:SF117">
    <property type="entry name" value="OS07G0417400 PROTEIN"/>
    <property type="match status" value="1"/>
</dbReference>
<evidence type="ECO:0000256" key="5">
    <source>
        <dbReference type="ARBA" id="ARBA00023015"/>
    </source>
</evidence>
<keyword evidence="2" id="KW-0479">Metal-binding</keyword>
<protein>
    <recommendedName>
        <fullName evidence="10">C2H2-type domain-containing protein</fullName>
    </recommendedName>
</protein>
<evidence type="ECO:0000259" key="10">
    <source>
        <dbReference type="PROSITE" id="PS50157"/>
    </source>
</evidence>
<dbReference type="PROSITE" id="PS50157">
    <property type="entry name" value="ZINC_FINGER_C2H2_2"/>
    <property type="match status" value="1"/>
</dbReference>
<feature type="compositionally biased region" description="Acidic residues" evidence="9">
    <location>
        <begin position="175"/>
        <end position="184"/>
    </location>
</feature>
<comment type="caution">
    <text evidence="11">The sequence shown here is derived from an EMBL/GenBank/DDBJ whole genome shotgun (WGS) entry which is preliminary data.</text>
</comment>
<feature type="region of interest" description="Disordered" evidence="9">
    <location>
        <begin position="1"/>
        <end position="37"/>
    </location>
</feature>
<feature type="compositionally biased region" description="Basic and acidic residues" evidence="9">
    <location>
        <begin position="165"/>
        <end position="174"/>
    </location>
</feature>
<sequence>MNSALPEDSKSAMASALPEDSKSSSEDSGKKEQANDDAGTGRFYECVFCKRGFTTAQALGGHMNIHRRDRARNKQPTHPTVSSQPMEDFTRSGIVHPISGHTPFYSSVMEIQRNSQTYFPPSESSSTAQKYEYINSELHLKKPYGLSLFEENPHTNLSLQIGRPTHIEDKQEEKQETEEEDGVDLELRLGHDP</sequence>
<evidence type="ECO:0000256" key="6">
    <source>
        <dbReference type="ARBA" id="ARBA00023163"/>
    </source>
</evidence>
<dbReference type="OrthoDB" id="780709at2759"/>
<gene>
    <name evidence="11" type="ORF">IFM89_023193</name>
</gene>
<organism evidence="11 12">
    <name type="scientific">Coptis chinensis</name>
    <dbReference type="NCBI Taxonomy" id="261450"/>
    <lineage>
        <taxon>Eukaryota</taxon>
        <taxon>Viridiplantae</taxon>
        <taxon>Streptophyta</taxon>
        <taxon>Embryophyta</taxon>
        <taxon>Tracheophyta</taxon>
        <taxon>Spermatophyta</taxon>
        <taxon>Magnoliopsida</taxon>
        <taxon>Ranunculales</taxon>
        <taxon>Ranunculaceae</taxon>
        <taxon>Coptidoideae</taxon>
        <taxon>Coptis</taxon>
    </lineage>
</organism>
<feature type="compositionally biased region" description="Basic and acidic residues" evidence="9">
    <location>
        <begin position="19"/>
        <end position="34"/>
    </location>
</feature>
<dbReference type="InterPro" id="IPR052426">
    <property type="entry name" value="Plant_dev_regulator"/>
</dbReference>
<feature type="compositionally biased region" description="Basic residues" evidence="9">
    <location>
        <begin position="64"/>
        <end position="75"/>
    </location>
</feature>
<name>A0A835HSG7_9MAGN</name>
<feature type="compositionally biased region" description="Polar residues" evidence="9">
    <location>
        <begin position="76"/>
        <end position="85"/>
    </location>
</feature>
<evidence type="ECO:0000256" key="3">
    <source>
        <dbReference type="ARBA" id="ARBA00022771"/>
    </source>
</evidence>
<dbReference type="EMBL" id="JADFTS010000005">
    <property type="protein sequence ID" value="KAF9606140.1"/>
    <property type="molecule type" value="Genomic_DNA"/>
</dbReference>
<dbReference type="InterPro" id="IPR036236">
    <property type="entry name" value="Znf_C2H2_sf"/>
</dbReference>
<keyword evidence="3 8" id="KW-0863">Zinc-finger</keyword>
<keyword evidence="6" id="KW-0804">Transcription</keyword>
<dbReference type="SUPFAM" id="SSF57667">
    <property type="entry name" value="beta-beta-alpha zinc fingers"/>
    <property type="match status" value="1"/>
</dbReference>
<evidence type="ECO:0000256" key="4">
    <source>
        <dbReference type="ARBA" id="ARBA00022833"/>
    </source>
</evidence>
<feature type="region of interest" description="Disordered" evidence="9">
    <location>
        <begin position="60"/>
        <end position="87"/>
    </location>
</feature>
<dbReference type="InterPro" id="IPR013087">
    <property type="entry name" value="Znf_C2H2_type"/>
</dbReference>
<dbReference type="Proteomes" id="UP000631114">
    <property type="component" value="Unassembled WGS sequence"/>
</dbReference>
<reference evidence="11 12" key="1">
    <citation type="submission" date="2020-10" db="EMBL/GenBank/DDBJ databases">
        <title>The Coptis chinensis genome and diversification of protoberbering-type alkaloids.</title>
        <authorList>
            <person name="Wang B."/>
            <person name="Shu S."/>
            <person name="Song C."/>
            <person name="Liu Y."/>
        </authorList>
    </citation>
    <scope>NUCLEOTIDE SEQUENCE [LARGE SCALE GENOMIC DNA]</scope>
    <source>
        <strain evidence="11">HL-2020</strain>
        <tissue evidence="11">Leaf</tissue>
    </source>
</reference>
<evidence type="ECO:0000256" key="7">
    <source>
        <dbReference type="ARBA" id="ARBA00023242"/>
    </source>
</evidence>
<evidence type="ECO:0000256" key="8">
    <source>
        <dbReference type="PROSITE-ProRule" id="PRU00042"/>
    </source>
</evidence>
<dbReference type="AlphaFoldDB" id="A0A835HSG7"/>
<keyword evidence="7" id="KW-0539">Nucleus</keyword>
<evidence type="ECO:0000256" key="9">
    <source>
        <dbReference type="SAM" id="MobiDB-lite"/>
    </source>
</evidence>
<keyword evidence="4" id="KW-0862">Zinc</keyword>
<comment type="subcellular location">
    <subcellularLocation>
        <location evidence="1">Nucleus</location>
    </subcellularLocation>
</comment>
<keyword evidence="5" id="KW-0805">Transcription regulation</keyword>
<dbReference type="GO" id="GO:0005634">
    <property type="term" value="C:nucleus"/>
    <property type="evidence" value="ECO:0007669"/>
    <property type="project" value="UniProtKB-SubCell"/>
</dbReference>
<dbReference type="PANTHER" id="PTHR45801">
    <property type="entry name" value="OS07G0101800 PROTEIN"/>
    <property type="match status" value="1"/>
</dbReference>
<evidence type="ECO:0000313" key="11">
    <source>
        <dbReference type="EMBL" id="KAF9606140.1"/>
    </source>
</evidence>
<evidence type="ECO:0000256" key="1">
    <source>
        <dbReference type="ARBA" id="ARBA00004123"/>
    </source>
</evidence>
<dbReference type="Gene3D" id="3.30.160.60">
    <property type="entry name" value="Classic Zinc Finger"/>
    <property type="match status" value="1"/>
</dbReference>
<evidence type="ECO:0000256" key="2">
    <source>
        <dbReference type="ARBA" id="ARBA00022723"/>
    </source>
</evidence>
<dbReference type="GO" id="GO:0008270">
    <property type="term" value="F:zinc ion binding"/>
    <property type="evidence" value="ECO:0007669"/>
    <property type="project" value="UniProtKB-KW"/>
</dbReference>
<accession>A0A835HSG7</accession>
<feature type="domain" description="C2H2-type" evidence="10">
    <location>
        <begin position="44"/>
        <end position="71"/>
    </location>
</feature>
<proteinExistence type="predicted"/>
<keyword evidence="12" id="KW-1185">Reference proteome</keyword>
<dbReference type="PROSITE" id="PS00028">
    <property type="entry name" value="ZINC_FINGER_C2H2_1"/>
    <property type="match status" value="1"/>
</dbReference>